<name>A0A4U0TL41_9PEZI</name>
<evidence type="ECO:0000256" key="1">
    <source>
        <dbReference type="SAM" id="MobiDB-lite"/>
    </source>
</evidence>
<feature type="compositionally biased region" description="Acidic residues" evidence="1">
    <location>
        <begin position="124"/>
        <end position="139"/>
    </location>
</feature>
<evidence type="ECO:0000313" key="3">
    <source>
        <dbReference type="Proteomes" id="UP000308549"/>
    </source>
</evidence>
<dbReference type="OrthoDB" id="5403747at2759"/>
<proteinExistence type="predicted"/>
<comment type="caution">
    <text evidence="2">The sequence shown here is derived from an EMBL/GenBank/DDBJ whole genome shotgun (WGS) entry which is preliminary data.</text>
</comment>
<keyword evidence="3" id="KW-1185">Reference proteome</keyword>
<feature type="compositionally biased region" description="Basic and acidic residues" evidence="1">
    <location>
        <begin position="109"/>
        <end position="123"/>
    </location>
</feature>
<feature type="region of interest" description="Disordered" evidence="1">
    <location>
        <begin position="68"/>
        <end position="139"/>
    </location>
</feature>
<sequence>MAKEEETPTTGFTAGETKLLMCLIKHLKGDLPSDFDAVAAELGYKDGAIVKTRWGQIKRKKITAGLTASGNAGTITPRKRKAKAAAGVDGDGDDEEVTPKAKRGGKKVKTQEMEEEAVTKKEAEDDEVEGEEIAVEGTE</sequence>
<dbReference type="EMBL" id="NAJL01000069">
    <property type="protein sequence ID" value="TKA22648.1"/>
    <property type="molecule type" value="Genomic_DNA"/>
</dbReference>
<dbReference type="AlphaFoldDB" id="A0A4U0TL41"/>
<gene>
    <name evidence="2" type="ORF">B0A50_07657</name>
</gene>
<evidence type="ECO:0000313" key="2">
    <source>
        <dbReference type="EMBL" id="TKA22648.1"/>
    </source>
</evidence>
<dbReference type="Proteomes" id="UP000308549">
    <property type="component" value="Unassembled WGS sequence"/>
</dbReference>
<protein>
    <submittedName>
        <fullName evidence="2">Uncharacterized protein</fullName>
    </submittedName>
</protein>
<accession>A0A4U0TL41</accession>
<organism evidence="2 3">
    <name type="scientific">Salinomyces thailandicus</name>
    <dbReference type="NCBI Taxonomy" id="706561"/>
    <lineage>
        <taxon>Eukaryota</taxon>
        <taxon>Fungi</taxon>
        <taxon>Dikarya</taxon>
        <taxon>Ascomycota</taxon>
        <taxon>Pezizomycotina</taxon>
        <taxon>Dothideomycetes</taxon>
        <taxon>Dothideomycetidae</taxon>
        <taxon>Mycosphaerellales</taxon>
        <taxon>Teratosphaeriaceae</taxon>
        <taxon>Salinomyces</taxon>
    </lineage>
</organism>
<reference evidence="2 3" key="1">
    <citation type="submission" date="2017-03" db="EMBL/GenBank/DDBJ databases">
        <title>Genomes of endolithic fungi from Antarctica.</title>
        <authorList>
            <person name="Coleine C."/>
            <person name="Masonjones S."/>
            <person name="Stajich J.E."/>
        </authorList>
    </citation>
    <scope>NUCLEOTIDE SEQUENCE [LARGE SCALE GENOMIC DNA]</scope>
    <source>
        <strain evidence="2 3">CCFEE 6315</strain>
    </source>
</reference>